<evidence type="ECO:0000256" key="12">
    <source>
        <dbReference type="RuleBase" id="RU000483"/>
    </source>
</evidence>
<dbReference type="HAMAP" id="MF_01393">
    <property type="entry name" value="ATP_synth_a_bact"/>
    <property type="match status" value="1"/>
</dbReference>
<evidence type="ECO:0000256" key="2">
    <source>
        <dbReference type="ARBA" id="ARBA00006810"/>
    </source>
</evidence>
<dbReference type="SUPFAM" id="SSF81336">
    <property type="entry name" value="F1F0 ATP synthase subunit A"/>
    <property type="match status" value="1"/>
</dbReference>
<keyword evidence="3 11" id="KW-0813">Transport</keyword>
<gene>
    <name evidence="13" type="primary">atpB_1</name>
    <name evidence="11" type="synonym">atpB</name>
    <name evidence="13" type="ORF">GCM10009765_06770</name>
</gene>
<evidence type="ECO:0000313" key="13">
    <source>
        <dbReference type="EMBL" id="GAA1660039.1"/>
    </source>
</evidence>
<dbReference type="PROSITE" id="PS00449">
    <property type="entry name" value="ATPASE_A"/>
    <property type="match status" value="1"/>
</dbReference>
<comment type="caution">
    <text evidence="13">The sequence shown here is derived from an EMBL/GenBank/DDBJ whole genome shotgun (WGS) entry which is preliminary data.</text>
</comment>
<evidence type="ECO:0000256" key="4">
    <source>
        <dbReference type="ARBA" id="ARBA00022547"/>
    </source>
</evidence>
<dbReference type="Gene3D" id="1.20.120.220">
    <property type="entry name" value="ATP synthase, F0 complex, subunit A"/>
    <property type="match status" value="1"/>
</dbReference>
<evidence type="ECO:0000256" key="11">
    <source>
        <dbReference type="HAMAP-Rule" id="MF_01393"/>
    </source>
</evidence>
<evidence type="ECO:0000256" key="3">
    <source>
        <dbReference type="ARBA" id="ARBA00022448"/>
    </source>
</evidence>
<dbReference type="PRINTS" id="PR00123">
    <property type="entry name" value="ATPASEA"/>
</dbReference>
<evidence type="ECO:0000256" key="8">
    <source>
        <dbReference type="ARBA" id="ARBA00023065"/>
    </source>
</evidence>
<evidence type="ECO:0000256" key="7">
    <source>
        <dbReference type="ARBA" id="ARBA00022989"/>
    </source>
</evidence>
<comment type="subcellular location">
    <subcellularLocation>
        <location evidence="11 12">Cell membrane</location>
        <topology evidence="11 12">Multi-pass membrane protein</topology>
    </subcellularLocation>
    <subcellularLocation>
        <location evidence="1">Membrane</location>
        <topology evidence="1">Multi-pass membrane protein</topology>
    </subcellularLocation>
</comment>
<dbReference type="PANTHER" id="PTHR42823">
    <property type="entry name" value="ATP SYNTHASE SUBUNIT A, CHLOROPLASTIC"/>
    <property type="match status" value="1"/>
</dbReference>
<dbReference type="Proteomes" id="UP001500618">
    <property type="component" value="Unassembled WGS sequence"/>
</dbReference>
<keyword evidence="14" id="KW-1185">Reference proteome</keyword>
<feature type="transmembrane region" description="Helical" evidence="11">
    <location>
        <begin position="88"/>
        <end position="108"/>
    </location>
</feature>
<dbReference type="NCBIfam" id="TIGR01131">
    <property type="entry name" value="ATP_synt_6_or_A"/>
    <property type="match status" value="1"/>
</dbReference>
<dbReference type="InterPro" id="IPR045082">
    <property type="entry name" value="ATP_syn_F0_a_bact/chloroplast"/>
</dbReference>
<evidence type="ECO:0000256" key="5">
    <source>
        <dbReference type="ARBA" id="ARBA00022692"/>
    </source>
</evidence>
<dbReference type="InterPro" id="IPR023011">
    <property type="entry name" value="ATP_synth_F0_asu_AS"/>
</dbReference>
<dbReference type="Pfam" id="PF00119">
    <property type="entry name" value="ATP-synt_A"/>
    <property type="match status" value="1"/>
</dbReference>
<keyword evidence="6 11" id="KW-0375">Hydrogen ion transport</keyword>
<feature type="transmembrane region" description="Helical" evidence="11">
    <location>
        <begin position="128"/>
        <end position="146"/>
    </location>
</feature>
<keyword evidence="7 11" id="KW-1133">Transmembrane helix</keyword>
<sequence length="246" mass="27246">MITTPLAAAGDGIQVGHHIQATIGGWTFNLDTIWTTVLAGAIVVAMGLLIARKATGGVPSKPQILWETVIGQIEDQVEENVGLKVAPFVVPLAVSIFFFILICNWLELLPTQWNENFHLLPAPTADVNLTYALGLFTIILMHVMTIRRKGFGRWIKDTVKGHAAFLAPINIIEELVKPFTLALRLFGNIFAGGIMLSIIALIPWWGTWLPNIAWKLFDMFIGVLQAVIFALLTILYFGFQMAEEEH</sequence>
<comment type="function">
    <text evidence="11 12">Key component of the proton channel; it plays a direct role in the translocation of protons across the membrane.</text>
</comment>
<reference evidence="13 14" key="1">
    <citation type="journal article" date="2019" name="Int. J. Syst. Evol. Microbiol.">
        <title>The Global Catalogue of Microorganisms (GCM) 10K type strain sequencing project: providing services to taxonomists for standard genome sequencing and annotation.</title>
        <authorList>
            <consortium name="The Broad Institute Genomics Platform"/>
            <consortium name="The Broad Institute Genome Sequencing Center for Infectious Disease"/>
            <person name="Wu L."/>
            <person name="Ma J."/>
        </authorList>
    </citation>
    <scope>NUCLEOTIDE SEQUENCE [LARGE SCALE GENOMIC DNA]</scope>
    <source>
        <strain evidence="13 14">JCM 14718</strain>
    </source>
</reference>
<keyword evidence="11" id="KW-1003">Cell membrane</keyword>
<keyword evidence="4 11" id="KW-0138">CF(0)</keyword>
<accession>A0ABN2FUR6</accession>
<protein>
    <recommendedName>
        <fullName evidence="11 12">ATP synthase subunit a</fullName>
    </recommendedName>
    <alternativeName>
        <fullName evidence="11">ATP synthase F0 sector subunit a</fullName>
    </alternativeName>
    <alternativeName>
        <fullName evidence="11">F-ATPase subunit 6</fullName>
    </alternativeName>
</protein>
<name>A0ABN2FUR6_9ACTN</name>
<evidence type="ECO:0000256" key="9">
    <source>
        <dbReference type="ARBA" id="ARBA00023136"/>
    </source>
</evidence>
<keyword evidence="10 11" id="KW-0066">ATP synthesis</keyword>
<feature type="transmembrane region" description="Helical" evidence="11">
    <location>
        <begin position="217"/>
        <end position="239"/>
    </location>
</feature>
<dbReference type="InterPro" id="IPR000568">
    <property type="entry name" value="ATP_synth_F0_asu"/>
</dbReference>
<dbReference type="RefSeq" id="WP_163567429.1">
    <property type="nucleotide sequence ID" value="NZ_BAAANY010000002.1"/>
</dbReference>
<evidence type="ECO:0000256" key="10">
    <source>
        <dbReference type="ARBA" id="ARBA00023310"/>
    </source>
</evidence>
<comment type="similarity">
    <text evidence="2 11 12">Belongs to the ATPase A chain family.</text>
</comment>
<keyword evidence="8 11" id="KW-0406">Ion transport</keyword>
<evidence type="ECO:0000256" key="1">
    <source>
        <dbReference type="ARBA" id="ARBA00004141"/>
    </source>
</evidence>
<keyword evidence="5 11" id="KW-0812">Transmembrane</keyword>
<evidence type="ECO:0000256" key="6">
    <source>
        <dbReference type="ARBA" id="ARBA00022781"/>
    </source>
</evidence>
<dbReference type="EMBL" id="BAAANY010000002">
    <property type="protein sequence ID" value="GAA1660039.1"/>
    <property type="molecule type" value="Genomic_DNA"/>
</dbReference>
<feature type="transmembrane region" description="Helical" evidence="11">
    <location>
        <begin position="33"/>
        <end position="51"/>
    </location>
</feature>
<feature type="transmembrane region" description="Helical" evidence="11">
    <location>
        <begin position="185"/>
        <end position="205"/>
    </location>
</feature>
<evidence type="ECO:0000313" key="14">
    <source>
        <dbReference type="Proteomes" id="UP001500618"/>
    </source>
</evidence>
<keyword evidence="9 11" id="KW-0472">Membrane</keyword>
<proteinExistence type="inferred from homology"/>
<dbReference type="PANTHER" id="PTHR42823:SF3">
    <property type="entry name" value="ATP SYNTHASE SUBUNIT A, CHLOROPLASTIC"/>
    <property type="match status" value="1"/>
</dbReference>
<dbReference type="CDD" id="cd00310">
    <property type="entry name" value="ATP-synt_Fo_a_6"/>
    <property type="match status" value="1"/>
</dbReference>
<dbReference type="InterPro" id="IPR035908">
    <property type="entry name" value="F0_ATP_A_sf"/>
</dbReference>
<organism evidence="13 14">
    <name type="scientific">Fodinicola feengrottensis</name>
    <dbReference type="NCBI Taxonomy" id="435914"/>
    <lineage>
        <taxon>Bacteria</taxon>
        <taxon>Bacillati</taxon>
        <taxon>Actinomycetota</taxon>
        <taxon>Actinomycetes</taxon>
        <taxon>Mycobacteriales</taxon>
        <taxon>Fodinicola</taxon>
    </lineage>
</organism>